<sequence length="337" mass="38772">MNMIERIHEMFEQLSRVKSVPNDYVSLVEERLTLICRPPDRLKRMERARPKKEYNLHDRLKRARRIYLEVLEVFPGIFLPFIMAVSPNSCRSWKTSDVRKNLQSCKSAALSGERVGVYQTTTFKNILDLLSTSVPLPKPKTNTESDGAWFYSTADVTRARHFLSKDLYEAFENSPRRTREKENQLLTSTQCIRMSFPRYDHQDATVQLDIGFHDSIVKALFPTAWERFLTVHGTEMTNVESSQLAREPSIAEIYDNACFTFRGASMSSIPIIFGSSLSQGIEESQLRAWEIKNFVLRTTDCISLDLTRSRPCEATVTLRVGWSHGIFMATKLYAFDG</sequence>
<reference evidence="1 2" key="1">
    <citation type="submission" date="2016-12" db="EMBL/GenBank/DDBJ databases">
        <title>The genomes of Aspergillus section Nigri reveals drivers in fungal speciation.</title>
        <authorList>
            <consortium name="DOE Joint Genome Institute"/>
            <person name="Vesth T.C."/>
            <person name="Nybo J."/>
            <person name="Theobald S."/>
            <person name="Brandl J."/>
            <person name="Frisvad J.C."/>
            <person name="Nielsen K.F."/>
            <person name="Lyhne E.K."/>
            <person name="Kogle M.E."/>
            <person name="Kuo A."/>
            <person name="Riley R."/>
            <person name="Clum A."/>
            <person name="Nolan M."/>
            <person name="Lipzen A."/>
            <person name="Salamov A."/>
            <person name="Henrissat B."/>
            <person name="Wiebenga A."/>
            <person name="De Vries R.P."/>
            <person name="Grigoriev I.V."/>
            <person name="Mortensen U.H."/>
            <person name="Andersen M.R."/>
            <person name="Baker S.E."/>
        </authorList>
    </citation>
    <scope>NUCLEOTIDE SEQUENCE [LARGE SCALE GENOMIC DNA]</scope>
    <source>
        <strain evidence="1 2">CBS 121591</strain>
    </source>
</reference>
<dbReference type="RefSeq" id="XP_025485598.1">
    <property type="nucleotide sequence ID" value="XM_025638356.1"/>
</dbReference>
<evidence type="ECO:0000313" key="1">
    <source>
        <dbReference type="EMBL" id="PYH75398.1"/>
    </source>
</evidence>
<organism evidence="1 2">
    <name type="scientific">Aspergillus uvarum CBS 121591</name>
    <dbReference type="NCBI Taxonomy" id="1448315"/>
    <lineage>
        <taxon>Eukaryota</taxon>
        <taxon>Fungi</taxon>
        <taxon>Dikarya</taxon>
        <taxon>Ascomycota</taxon>
        <taxon>Pezizomycotina</taxon>
        <taxon>Eurotiomycetes</taxon>
        <taxon>Eurotiomycetidae</taxon>
        <taxon>Eurotiales</taxon>
        <taxon>Aspergillaceae</taxon>
        <taxon>Aspergillus</taxon>
        <taxon>Aspergillus subgen. Circumdati</taxon>
    </lineage>
</organism>
<name>A0A319CJ13_9EURO</name>
<dbReference type="AlphaFoldDB" id="A0A319CJ13"/>
<accession>A0A319CJ13</accession>
<dbReference type="OrthoDB" id="4425826at2759"/>
<dbReference type="Proteomes" id="UP000248340">
    <property type="component" value="Unassembled WGS sequence"/>
</dbReference>
<dbReference type="EMBL" id="KZ821803">
    <property type="protein sequence ID" value="PYH75398.1"/>
    <property type="molecule type" value="Genomic_DNA"/>
</dbReference>
<dbReference type="GeneID" id="37141098"/>
<proteinExistence type="predicted"/>
<gene>
    <name evidence="1" type="ORF">BO82DRAFT_388035</name>
</gene>
<evidence type="ECO:0000313" key="2">
    <source>
        <dbReference type="Proteomes" id="UP000248340"/>
    </source>
</evidence>
<keyword evidence="2" id="KW-1185">Reference proteome</keyword>
<dbReference type="VEuPathDB" id="FungiDB:BO82DRAFT_388035"/>
<protein>
    <submittedName>
        <fullName evidence="1">Uncharacterized protein</fullName>
    </submittedName>
</protein>